<keyword evidence="2" id="KW-0418">Kinase</keyword>
<proteinExistence type="predicted"/>
<dbReference type="PANTHER" id="PTHR27009">
    <property type="entry name" value="RUST RESISTANCE KINASE LR10-RELATED"/>
    <property type="match status" value="1"/>
</dbReference>
<dbReference type="PROSITE" id="PS50011">
    <property type="entry name" value="PROTEIN_KINASE_DOM"/>
    <property type="match status" value="1"/>
</dbReference>
<keyword evidence="2" id="KW-0808">Transferase</keyword>
<keyword evidence="6" id="KW-0472">Membrane</keyword>
<gene>
    <name evidence="9" type="ORF">F8388_016130</name>
</gene>
<evidence type="ECO:0000313" key="10">
    <source>
        <dbReference type="Proteomes" id="UP000525078"/>
    </source>
</evidence>
<comment type="subcellular location">
    <subcellularLocation>
        <location evidence="1">Membrane</location>
        <topology evidence="1">Single-pass type I membrane protein</topology>
    </subcellularLocation>
</comment>
<organism evidence="9 10">
    <name type="scientific">Cannabis sativa</name>
    <name type="common">Hemp</name>
    <name type="synonym">Marijuana</name>
    <dbReference type="NCBI Taxonomy" id="3483"/>
    <lineage>
        <taxon>Eukaryota</taxon>
        <taxon>Viridiplantae</taxon>
        <taxon>Streptophyta</taxon>
        <taxon>Embryophyta</taxon>
        <taxon>Tracheophyta</taxon>
        <taxon>Spermatophyta</taxon>
        <taxon>Magnoliopsida</taxon>
        <taxon>eudicotyledons</taxon>
        <taxon>Gunneridae</taxon>
        <taxon>Pentapetalae</taxon>
        <taxon>rosids</taxon>
        <taxon>fabids</taxon>
        <taxon>Rosales</taxon>
        <taxon>Cannabaceae</taxon>
        <taxon>Cannabis</taxon>
    </lineage>
</organism>
<evidence type="ECO:0000256" key="4">
    <source>
        <dbReference type="ARBA" id="ARBA00022729"/>
    </source>
</evidence>
<dbReference type="InterPro" id="IPR011009">
    <property type="entry name" value="Kinase-like_dom_sf"/>
</dbReference>
<keyword evidence="5" id="KW-1133">Transmembrane helix</keyword>
<keyword evidence="3" id="KW-0812">Transmembrane</keyword>
<dbReference type="InterPro" id="IPR000719">
    <property type="entry name" value="Prot_kinase_dom"/>
</dbReference>
<name>A0A7J6FI57_CANSA</name>
<dbReference type="GO" id="GO:0004674">
    <property type="term" value="F:protein serine/threonine kinase activity"/>
    <property type="evidence" value="ECO:0007669"/>
    <property type="project" value="UniProtKB-KW"/>
</dbReference>
<keyword evidence="2" id="KW-0723">Serine/threonine-protein kinase</keyword>
<dbReference type="Gene3D" id="1.10.510.10">
    <property type="entry name" value="Transferase(Phosphotransferase) domain 1"/>
    <property type="match status" value="1"/>
</dbReference>
<reference evidence="9 10" key="1">
    <citation type="journal article" date="2020" name="bioRxiv">
        <title>Sequence and annotation of 42 cannabis genomes reveals extensive copy number variation in cannabinoid synthesis and pathogen resistance genes.</title>
        <authorList>
            <person name="Mckernan K.J."/>
            <person name="Helbert Y."/>
            <person name="Kane L.T."/>
            <person name="Ebling H."/>
            <person name="Zhang L."/>
            <person name="Liu B."/>
            <person name="Eaton Z."/>
            <person name="Mclaughlin S."/>
            <person name="Kingan S."/>
            <person name="Baybayan P."/>
            <person name="Concepcion G."/>
            <person name="Jordan M."/>
            <person name="Riva A."/>
            <person name="Barbazuk W."/>
            <person name="Harkins T."/>
        </authorList>
    </citation>
    <scope>NUCLEOTIDE SEQUENCE [LARGE SCALE GENOMIC DNA]</scope>
    <source>
        <strain evidence="10">cv. Jamaican Lion 4</strain>
        <tissue evidence="9">Leaf</tissue>
    </source>
</reference>
<evidence type="ECO:0000256" key="2">
    <source>
        <dbReference type="ARBA" id="ARBA00022527"/>
    </source>
</evidence>
<dbReference type="EMBL" id="JAATIP010000118">
    <property type="protein sequence ID" value="KAF4370393.1"/>
    <property type="molecule type" value="Genomic_DNA"/>
</dbReference>
<keyword evidence="7" id="KW-0325">Glycoprotein</keyword>
<dbReference type="SUPFAM" id="SSF56112">
    <property type="entry name" value="Protein kinase-like (PK-like)"/>
    <property type="match status" value="1"/>
</dbReference>
<comment type="caution">
    <text evidence="9">The sequence shown here is derived from an EMBL/GenBank/DDBJ whole genome shotgun (WGS) entry which is preliminary data.</text>
</comment>
<evidence type="ECO:0000256" key="7">
    <source>
        <dbReference type="ARBA" id="ARBA00023180"/>
    </source>
</evidence>
<evidence type="ECO:0000256" key="1">
    <source>
        <dbReference type="ARBA" id="ARBA00004479"/>
    </source>
</evidence>
<dbReference type="AlphaFoldDB" id="A0A7J6FI57"/>
<dbReference type="Proteomes" id="UP000525078">
    <property type="component" value="Unassembled WGS sequence"/>
</dbReference>
<evidence type="ECO:0000256" key="3">
    <source>
        <dbReference type="ARBA" id="ARBA00022692"/>
    </source>
</evidence>
<feature type="domain" description="Protein kinase" evidence="8">
    <location>
        <begin position="1"/>
        <end position="150"/>
    </location>
</feature>
<dbReference type="Pfam" id="PF00069">
    <property type="entry name" value="Pkinase"/>
    <property type="match status" value="1"/>
</dbReference>
<keyword evidence="4" id="KW-0732">Signal</keyword>
<dbReference type="GO" id="GO:0005524">
    <property type="term" value="F:ATP binding"/>
    <property type="evidence" value="ECO:0007669"/>
    <property type="project" value="InterPro"/>
</dbReference>
<accession>A0A7J6FI57</accession>
<evidence type="ECO:0000313" key="9">
    <source>
        <dbReference type="EMBL" id="KAF4370393.1"/>
    </source>
</evidence>
<sequence>MGKTPSNFYWHSSRVGVFTSWLQHKNLHFDIKPHNILLDDDLCPKISDFGLAKLCLNKKESIISLLEAIAPEVFSRNFGGVSSKSDVYSYGMMIIEMVGGKNNNVKNVISQSSEIYFPDWIYKHLEEESNLALWGAITSLENEIARKMMI</sequence>
<evidence type="ECO:0000256" key="6">
    <source>
        <dbReference type="ARBA" id="ARBA00023136"/>
    </source>
</evidence>
<protein>
    <recommendedName>
        <fullName evidence="8">Protein kinase domain-containing protein</fullName>
    </recommendedName>
</protein>
<dbReference type="InterPro" id="IPR045874">
    <property type="entry name" value="LRK10/LRL21-25-like"/>
</dbReference>
<evidence type="ECO:0000256" key="5">
    <source>
        <dbReference type="ARBA" id="ARBA00022989"/>
    </source>
</evidence>
<dbReference type="GO" id="GO:0016020">
    <property type="term" value="C:membrane"/>
    <property type="evidence" value="ECO:0007669"/>
    <property type="project" value="UniProtKB-SubCell"/>
</dbReference>
<evidence type="ECO:0000259" key="8">
    <source>
        <dbReference type="PROSITE" id="PS50011"/>
    </source>
</evidence>